<evidence type="ECO:0000313" key="1">
    <source>
        <dbReference type="EMBL" id="CCB91130.1"/>
    </source>
</evidence>
<gene>
    <name evidence="1" type="ORF">WCH_CV17550</name>
</gene>
<organism evidence="1">
    <name type="scientific">Waddlia chondrophila 2032/99</name>
    <dbReference type="NCBI Taxonomy" id="765953"/>
    <lineage>
        <taxon>Bacteria</taxon>
        <taxon>Pseudomonadati</taxon>
        <taxon>Chlamydiota</taxon>
        <taxon>Chlamydiia</taxon>
        <taxon>Parachlamydiales</taxon>
        <taxon>Waddliaceae</taxon>
        <taxon>Waddlia</taxon>
    </lineage>
</organism>
<sequence length="198" mass="23559">MKFNKCDLTDEQLNEVQGNLIWKNLQEKLKKNLWKVLNHCDLDWYVDGEVVCPIISWPSSLRLIFEKHRFELEALLKLVWFHTNELNSENYLVYGQVEREVLTESQLIGYQKTIIRISKNQKSAKLPRIKLPLVKKWIKKMLQSDPNARGESLWEKLPTSDEFSEFYLDGDRLWSTENLNKSLSKRAFCEWVERIKNG</sequence>
<dbReference type="AlphaFoldDB" id="F8LCB6"/>
<protein>
    <submittedName>
        <fullName evidence="1">Uncharacterized protein</fullName>
    </submittedName>
</protein>
<name>F8LCB6_9BACT</name>
<dbReference type="EMBL" id="FR872650">
    <property type="protein sequence ID" value="CCB91130.1"/>
    <property type="molecule type" value="Genomic_DNA"/>
</dbReference>
<reference evidence="1" key="1">
    <citation type="submission" date="2011-05" db="EMBL/GenBank/DDBJ databases">
        <title>Unity in variety -- the pan-genome of the Chlamydiae.</title>
        <authorList>
            <person name="Collingro A."/>
            <person name="Tischler P."/>
            <person name="Weinmaier T."/>
            <person name="Penz T."/>
            <person name="Heinz E."/>
            <person name="Brunham R.C."/>
            <person name="Read T.D."/>
            <person name="Bavoil P.M."/>
            <person name="Sachse K."/>
            <person name="Kahane S."/>
            <person name="Friedman M.G."/>
            <person name="Rattei T."/>
            <person name="Myers G.S.A."/>
            <person name="Horn M."/>
        </authorList>
    </citation>
    <scope>NUCLEOTIDE SEQUENCE</scope>
    <source>
        <strain evidence="1">2032/99</strain>
    </source>
</reference>
<accession>F8LCB6</accession>
<proteinExistence type="predicted"/>